<evidence type="ECO:0000256" key="1">
    <source>
        <dbReference type="SAM" id="MobiDB-lite"/>
    </source>
</evidence>
<accession>A0A2T7A262</accession>
<evidence type="ECO:0000313" key="3">
    <source>
        <dbReference type="EMBL" id="PUU81829.1"/>
    </source>
</evidence>
<name>A0A2T7A262_TUBBO</name>
<keyword evidence="4" id="KW-1185">Reference proteome</keyword>
<evidence type="ECO:0000313" key="4">
    <source>
        <dbReference type="Proteomes" id="UP000244722"/>
    </source>
</evidence>
<evidence type="ECO:0000256" key="2">
    <source>
        <dbReference type="SAM" id="SignalP"/>
    </source>
</evidence>
<reference evidence="3 4" key="1">
    <citation type="submission" date="2017-04" db="EMBL/GenBank/DDBJ databases">
        <title>Draft genome sequence of Tuber borchii Vittad., a whitish edible truffle.</title>
        <authorList>
            <consortium name="DOE Joint Genome Institute"/>
            <person name="Murat C."/>
            <person name="Kuo A."/>
            <person name="Barry K.W."/>
            <person name="Clum A."/>
            <person name="Dockter R.B."/>
            <person name="Fauchery L."/>
            <person name="Iotti M."/>
            <person name="Kohler A."/>
            <person name="Labutti K."/>
            <person name="Lindquist E.A."/>
            <person name="Lipzen A."/>
            <person name="Ohm R.A."/>
            <person name="Wang M."/>
            <person name="Grigoriev I.V."/>
            <person name="Zambonelli A."/>
            <person name="Martin F.M."/>
        </authorList>
    </citation>
    <scope>NUCLEOTIDE SEQUENCE [LARGE SCALE GENOMIC DNA]</scope>
    <source>
        <strain evidence="3 4">Tbo3840</strain>
    </source>
</reference>
<dbReference type="EMBL" id="NESQ01000038">
    <property type="protein sequence ID" value="PUU81829.1"/>
    <property type="molecule type" value="Genomic_DNA"/>
</dbReference>
<feature type="region of interest" description="Disordered" evidence="1">
    <location>
        <begin position="30"/>
        <end position="57"/>
    </location>
</feature>
<protein>
    <submittedName>
        <fullName evidence="3">Uncharacterized protein</fullName>
    </submittedName>
</protein>
<keyword evidence="2" id="KW-0732">Signal</keyword>
<dbReference type="AlphaFoldDB" id="A0A2T7A262"/>
<organism evidence="3 4">
    <name type="scientific">Tuber borchii</name>
    <name type="common">White truffle</name>
    <dbReference type="NCBI Taxonomy" id="42251"/>
    <lineage>
        <taxon>Eukaryota</taxon>
        <taxon>Fungi</taxon>
        <taxon>Dikarya</taxon>
        <taxon>Ascomycota</taxon>
        <taxon>Pezizomycotina</taxon>
        <taxon>Pezizomycetes</taxon>
        <taxon>Pezizales</taxon>
        <taxon>Tuberaceae</taxon>
        <taxon>Tuber</taxon>
    </lineage>
</organism>
<feature type="chain" id="PRO_5015514186" evidence="2">
    <location>
        <begin position="17"/>
        <end position="103"/>
    </location>
</feature>
<gene>
    <name evidence="3" type="ORF">B9Z19DRAFT_1121592</name>
</gene>
<feature type="compositionally biased region" description="Pro residues" evidence="1">
    <location>
        <begin position="36"/>
        <end position="49"/>
    </location>
</feature>
<dbReference type="Proteomes" id="UP000244722">
    <property type="component" value="Unassembled WGS sequence"/>
</dbReference>
<proteinExistence type="predicted"/>
<feature type="signal peptide" evidence="2">
    <location>
        <begin position="1"/>
        <end position="16"/>
    </location>
</feature>
<sequence>MHHFGPWWTYAPPIRAKLTLPFSLFHILPANDDDAPPPPPPTAGPPSPTELPDNPFLPSIAKNFSQPALRPLRHKPLIRCGKRAHAYRVHPLSRFLCSGSIAR</sequence>
<comment type="caution">
    <text evidence="3">The sequence shown here is derived from an EMBL/GenBank/DDBJ whole genome shotgun (WGS) entry which is preliminary data.</text>
</comment>